<evidence type="ECO:0000313" key="2">
    <source>
        <dbReference type="EnsemblPlants" id="AES92722"/>
    </source>
</evidence>
<reference evidence="1 3" key="1">
    <citation type="journal article" date="2011" name="Nature">
        <title>The Medicago genome provides insight into the evolution of rhizobial symbioses.</title>
        <authorList>
            <person name="Young N.D."/>
            <person name="Debelle F."/>
            <person name="Oldroyd G.E."/>
            <person name="Geurts R."/>
            <person name="Cannon S.B."/>
            <person name="Udvardi M.K."/>
            <person name="Benedito V.A."/>
            <person name="Mayer K.F."/>
            <person name="Gouzy J."/>
            <person name="Schoof H."/>
            <person name="Van de Peer Y."/>
            <person name="Proost S."/>
            <person name="Cook D.R."/>
            <person name="Meyers B.C."/>
            <person name="Spannagl M."/>
            <person name="Cheung F."/>
            <person name="De Mita S."/>
            <person name="Krishnakumar V."/>
            <person name="Gundlach H."/>
            <person name="Zhou S."/>
            <person name="Mudge J."/>
            <person name="Bharti A.K."/>
            <person name="Murray J.D."/>
            <person name="Naoumkina M.A."/>
            <person name="Rosen B."/>
            <person name="Silverstein K.A."/>
            <person name="Tang H."/>
            <person name="Rombauts S."/>
            <person name="Zhao P.X."/>
            <person name="Zhou P."/>
            <person name="Barbe V."/>
            <person name="Bardou P."/>
            <person name="Bechner M."/>
            <person name="Bellec A."/>
            <person name="Berger A."/>
            <person name="Berges H."/>
            <person name="Bidwell S."/>
            <person name="Bisseling T."/>
            <person name="Choisne N."/>
            <person name="Couloux A."/>
            <person name="Denny R."/>
            <person name="Deshpande S."/>
            <person name="Dai X."/>
            <person name="Doyle J.J."/>
            <person name="Dudez A.M."/>
            <person name="Farmer A.D."/>
            <person name="Fouteau S."/>
            <person name="Franken C."/>
            <person name="Gibelin C."/>
            <person name="Gish J."/>
            <person name="Goldstein S."/>
            <person name="Gonzalez A.J."/>
            <person name="Green P.J."/>
            <person name="Hallab A."/>
            <person name="Hartog M."/>
            <person name="Hua A."/>
            <person name="Humphray S.J."/>
            <person name="Jeong D.H."/>
            <person name="Jing Y."/>
            <person name="Jocker A."/>
            <person name="Kenton S.M."/>
            <person name="Kim D.J."/>
            <person name="Klee K."/>
            <person name="Lai H."/>
            <person name="Lang C."/>
            <person name="Lin S."/>
            <person name="Macmil S.L."/>
            <person name="Magdelenat G."/>
            <person name="Matthews L."/>
            <person name="McCorrison J."/>
            <person name="Monaghan E.L."/>
            <person name="Mun J.H."/>
            <person name="Najar F.Z."/>
            <person name="Nicholson C."/>
            <person name="Noirot C."/>
            <person name="O'Bleness M."/>
            <person name="Paule C.R."/>
            <person name="Poulain J."/>
            <person name="Prion F."/>
            <person name="Qin B."/>
            <person name="Qu C."/>
            <person name="Retzel E.F."/>
            <person name="Riddle C."/>
            <person name="Sallet E."/>
            <person name="Samain S."/>
            <person name="Samson N."/>
            <person name="Sanders I."/>
            <person name="Saurat O."/>
            <person name="Scarpelli C."/>
            <person name="Schiex T."/>
            <person name="Segurens B."/>
            <person name="Severin A.J."/>
            <person name="Sherrier D.J."/>
            <person name="Shi R."/>
            <person name="Sims S."/>
            <person name="Singer S.R."/>
            <person name="Sinharoy S."/>
            <person name="Sterck L."/>
            <person name="Viollet A."/>
            <person name="Wang B.B."/>
            <person name="Wang K."/>
            <person name="Wang M."/>
            <person name="Wang X."/>
            <person name="Warfsmann J."/>
            <person name="Weissenbach J."/>
            <person name="White D.D."/>
            <person name="White J.D."/>
            <person name="Wiley G.B."/>
            <person name="Wincker P."/>
            <person name="Xing Y."/>
            <person name="Yang L."/>
            <person name="Yao Z."/>
            <person name="Ying F."/>
            <person name="Zhai J."/>
            <person name="Zhou L."/>
            <person name="Zuber A."/>
            <person name="Denarie J."/>
            <person name="Dixon R.A."/>
            <person name="May G.D."/>
            <person name="Schwartz D.C."/>
            <person name="Rogers J."/>
            <person name="Quetier F."/>
            <person name="Town C.D."/>
            <person name="Roe B.A."/>
        </authorList>
    </citation>
    <scope>NUCLEOTIDE SEQUENCE [LARGE SCALE GENOMIC DNA]</scope>
    <source>
        <strain evidence="1">A17</strain>
        <strain evidence="2 3">cv. Jemalong A17</strain>
    </source>
</reference>
<sequence length="58" mass="6554">MGRKFVAEAVKSLTKSRLLIKFIASSMLSTLLSVFRNVDIAFILYLSRLNNHGSSNFF</sequence>
<reference evidence="1 3" key="2">
    <citation type="journal article" date="2014" name="BMC Genomics">
        <title>An improved genome release (version Mt4.0) for the model legume Medicago truncatula.</title>
        <authorList>
            <person name="Tang H."/>
            <person name="Krishnakumar V."/>
            <person name="Bidwell S."/>
            <person name="Rosen B."/>
            <person name="Chan A."/>
            <person name="Zhou S."/>
            <person name="Gentzbittel L."/>
            <person name="Childs K.L."/>
            <person name="Yandell M."/>
            <person name="Gundlach H."/>
            <person name="Mayer K.F."/>
            <person name="Schwartz D.C."/>
            <person name="Town C.D."/>
        </authorList>
    </citation>
    <scope>GENOME REANNOTATION</scope>
    <source>
        <strain evidence="2 3">cv. Jemalong A17</strain>
    </source>
</reference>
<dbReference type="AlphaFoldDB" id="G7JLL9"/>
<keyword evidence="3" id="KW-1185">Reference proteome</keyword>
<evidence type="ECO:0000313" key="1">
    <source>
        <dbReference type="EMBL" id="AES92722.1"/>
    </source>
</evidence>
<accession>G7JLL9</accession>
<name>G7JLL9_MEDTR</name>
<dbReference type="HOGENOM" id="CLU_2982080_0_0_1"/>
<organism evidence="1 3">
    <name type="scientific">Medicago truncatula</name>
    <name type="common">Barrel medic</name>
    <name type="synonym">Medicago tribuloides</name>
    <dbReference type="NCBI Taxonomy" id="3880"/>
    <lineage>
        <taxon>Eukaryota</taxon>
        <taxon>Viridiplantae</taxon>
        <taxon>Streptophyta</taxon>
        <taxon>Embryophyta</taxon>
        <taxon>Tracheophyta</taxon>
        <taxon>Spermatophyta</taxon>
        <taxon>Magnoliopsida</taxon>
        <taxon>eudicotyledons</taxon>
        <taxon>Gunneridae</taxon>
        <taxon>Pentapetalae</taxon>
        <taxon>rosids</taxon>
        <taxon>fabids</taxon>
        <taxon>Fabales</taxon>
        <taxon>Fabaceae</taxon>
        <taxon>Papilionoideae</taxon>
        <taxon>50 kb inversion clade</taxon>
        <taxon>NPAAA clade</taxon>
        <taxon>Hologalegina</taxon>
        <taxon>IRL clade</taxon>
        <taxon>Trifolieae</taxon>
        <taxon>Medicago</taxon>
    </lineage>
</organism>
<proteinExistence type="predicted"/>
<dbReference type="EnsemblPlants" id="AES92722">
    <property type="protein sequence ID" value="AES92722"/>
    <property type="gene ID" value="MTR_4g133140"/>
</dbReference>
<evidence type="ECO:0000313" key="3">
    <source>
        <dbReference type="Proteomes" id="UP000002051"/>
    </source>
</evidence>
<protein>
    <submittedName>
        <fullName evidence="1 2">Uncharacterized protein</fullName>
    </submittedName>
</protein>
<dbReference type="PaxDb" id="3880-AES92722"/>
<dbReference type="EMBL" id="CM001220">
    <property type="protein sequence ID" value="AES92722.1"/>
    <property type="molecule type" value="Genomic_DNA"/>
</dbReference>
<reference evidence="2" key="3">
    <citation type="submission" date="2015-04" db="UniProtKB">
        <authorList>
            <consortium name="EnsemblPlants"/>
        </authorList>
    </citation>
    <scope>IDENTIFICATION</scope>
    <source>
        <strain evidence="2">cv. Jemalong A17</strain>
    </source>
</reference>
<gene>
    <name evidence="1" type="ordered locus">MTR_4g133140</name>
</gene>
<dbReference type="Proteomes" id="UP000002051">
    <property type="component" value="Chromosome 4"/>
</dbReference>